<dbReference type="Gene3D" id="1.10.10.10">
    <property type="entry name" value="Winged helix-like DNA-binding domain superfamily/Winged helix DNA-binding domain"/>
    <property type="match status" value="2"/>
</dbReference>
<evidence type="ECO:0000256" key="3">
    <source>
        <dbReference type="ARBA" id="ARBA00022829"/>
    </source>
</evidence>
<sequence>MDKREIKSVIEGLLFTWGDPLSIKDIRDVLEIPEKEVNDILHEMIDEFNYERRGIQILKTNNTYQLGTRAEHFEWMKKLCVPKESKTLSAAALETLSIIAYKQPIIKSEIEAIRGVKCDKAISTLLEKKLIKEAGRLEKTGRPILYGTTDEFLKCFGLDTLKQLPQLKEIIEDKEEKNI</sequence>
<dbReference type="GO" id="GO:0005737">
    <property type="term" value="C:cytoplasm"/>
    <property type="evidence" value="ECO:0007669"/>
    <property type="project" value="UniProtKB-SubCell"/>
</dbReference>
<dbReference type="AlphaFoldDB" id="K0B1A8"/>
<dbReference type="Pfam" id="PF04079">
    <property type="entry name" value="SMC_ScpB"/>
    <property type="match status" value="1"/>
</dbReference>
<dbReference type="EMBL" id="CP003326">
    <property type="protein sequence ID" value="AFS78421.1"/>
    <property type="molecule type" value="Genomic_DNA"/>
</dbReference>
<dbReference type="SUPFAM" id="SSF46785">
    <property type="entry name" value="Winged helix' DNA-binding domain"/>
    <property type="match status" value="2"/>
</dbReference>
<gene>
    <name evidence="5 6" type="primary">scpB</name>
    <name evidence="6" type="ordered locus">Curi_c14110</name>
</gene>
<dbReference type="GO" id="GO:0006260">
    <property type="term" value="P:DNA replication"/>
    <property type="evidence" value="ECO:0007669"/>
    <property type="project" value="UniProtKB-UniRule"/>
</dbReference>
<reference evidence="6 7" key="1">
    <citation type="journal article" date="2012" name="PLoS ONE">
        <title>The purine-utilizing bacterium Clostridium acidurici 9a: a genome-guided metabolic reconsideration.</title>
        <authorList>
            <person name="Hartwich K."/>
            <person name="Poehlein A."/>
            <person name="Daniel R."/>
        </authorList>
    </citation>
    <scope>NUCLEOTIDE SEQUENCE [LARGE SCALE GENOMIC DNA]</scope>
    <source>
        <strain evidence="7">ATCC 7906 / DSM 604 / BCRC 14475 / CIP 104303 / KCTC 5404 / NCIMB 10678 / 9a</strain>
    </source>
</reference>
<dbReference type="OrthoDB" id="9806226at2"/>
<dbReference type="RefSeq" id="WP_014967558.1">
    <property type="nucleotide sequence ID" value="NC_018664.1"/>
</dbReference>
<comment type="subunit">
    <text evidence="5">Homodimer. Homodimerization may be required to stabilize the binding of ScpA to the Smc head domains. Component of a cohesin-like complex composed of ScpA, ScpB and the Smc homodimer, in which ScpA and ScpB bind to the head domain of Smc. The presence of the three proteins is required for the association of the complex with DNA.</text>
</comment>
<comment type="function">
    <text evidence="5">Participates in chromosomal partition during cell division. May act via the formation of a condensin-like complex containing Smc and ScpA that pull DNA away from mid-cell into both cell halves.</text>
</comment>
<name>K0B1A8_GOTA9</name>
<dbReference type="PANTHER" id="PTHR34298:SF2">
    <property type="entry name" value="SEGREGATION AND CONDENSATION PROTEIN B"/>
    <property type="match status" value="1"/>
</dbReference>
<keyword evidence="2 5" id="KW-0132">Cell division</keyword>
<comment type="subcellular location">
    <subcellularLocation>
        <location evidence="5">Cytoplasm</location>
    </subcellularLocation>
    <text evidence="5">Associated with two foci at the outer edges of the nucleoid region in young cells, and at four foci within both cell halves in older cells.</text>
</comment>
<keyword evidence="3 5" id="KW-0159">Chromosome partition</keyword>
<dbReference type="GO" id="GO:0051301">
    <property type="term" value="P:cell division"/>
    <property type="evidence" value="ECO:0007669"/>
    <property type="project" value="UniProtKB-KW"/>
</dbReference>
<dbReference type="PIRSF" id="PIRSF019345">
    <property type="entry name" value="ScpB"/>
    <property type="match status" value="1"/>
</dbReference>
<evidence type="ECO:0000313" key="6">
    <source>
        <dbReference type="EMBL" id="AFS78421.1"/>
    </source>
</evidence>
<dbReference type="KEGG" id="cad:Curi_c14110"/>
<accession>K0B1A8</accession>
<organism evidence="6 7">
    <name type="scientific">Gottschalkia acidurici (strain ATCC 7906 / DSM 604 / BCRC 14475 / CIP 104303 / KCTC 5404 / NCIMB 10678 / 9a)</name>
    <name type="common">Clostridium acidurici</name>
    <dbReference type="NCBI Taxonomy" id="1128398"/>
    <lineage>
        <taxon>Bacteria</taxon>
        <taxon>Bacillati</taxon>
        <taxon>Bacillota</taxon>
        <taxon>Tissierellia</taxon>
        <taxon>Tissierellales</taxon>
        <taxon>Gottschalkiaceae</taxon>
        <taxon>Gottschalkia</taxon>
    </lineage>
</organism>
<keyword evidence="7" id="KW-1185">Reference proteome</keyword>
<keyword evidence="1 5" id="KW-0963">Cytoplasm</keyword>
<protein>
    <recommendedName>
        <fullName evidence="5">Segregation and condensation protein B</fullName>
    </recommendedName>
</protein>
<dbReference type="Proteomes" id="UP000006094">
    <property type="component" value="Chromosome"/>
</dbReference>
<proteinExistence type="inferred from homology"/>
<dbReference type="PATRIC" id="fig|1128398.3.peg.1434"/>
<keyword evidence="4 5" id="KW-0131">Cell cycle</keyword>
<dbReference type="eggNOG" id="COG1386">
    <property type="taxonomic scope" value="Bacteria"/>
</dbReference>
<dbReference type="InterPro" id="IPR036388">
    <property type="entry name" value="WH-like_DNA-bd_sf"/>
</dbReference>
<evidence type="ECO:0000313" key="7">
    <source>
        <dbReference type="Proteomes" id="UP000006094"/>
    </source>
</evidence>
<evidence type="ECO:0000256" key="2">
    <source>
        <dbReference type="ARBA" id="ARBA00022618"/>
    </source>
</evidence>
<dbReference type="NCBIfam" id="TIGR00281">
    <property type="entry name" value="SMC-Scp complex subunit ScpB"/>
    <property type="match status" value="1"/>
</dbReference>
<dbReference type="InterPro" id="IPR005234">
    <property type="entry name" value="ScpB_csome_segregation"/>
</dbReference>
<dbReference type="STRING" id="1128398.Curi_c14110"/>
<evidence type="ECO:0000256" key="4">
    <source>
        <dbReference type="ARBA" id="ARBA00023306"/>
    </source>
</evidence>
<dbReference type="PANTHER" id="PTHR34298">
    <property type="entry name" value="SEGREGATION AND CONDENSATION PROTEIN B"/>
    <property type="match status" value="1"/>
</dbReference>
<dbReference type="GO" id="GO:0051304">
    <property type="term" value="P:chromosome separation"/>
    <property type="evidence" value="ECO:0007669"/>
    <property type="project" value="InterPro"/>
</dbReference>
<evidence type="ECO:0000256" key="5">
    <source>
        <dbReference type="HAMAP-Rule" id="MF_01804"/>
    </source>
</evidence>
<dbReference type="InterPro" id="IPR036390">
    <property type="entry name" value="WH_DNA-bd_sf"/>
</dbReference>
<evidence type="ECO:0000256" key="1">
    <source>
        <dbReference type="ARBA" id="ARBA00022490"/>
    </source>
</evidence>
<comment type="similarity">
    <text evidence="5">Belongs to the ScpB family.</text>
</comment>
<dbReference type="HOGENOM" id="CLU_045647_5_3_9"/>
<dbReference type="HAMAP" id="MF_01804">
    <property type="entry name" value="ScpB"/>
    <property type="match status" value="1"/>
</dbReference>